<dbReference type="InterPro" id="IPR007627">
    <property type="entry name" value="RNA_pol_sigma70_r2"/>
</dbReference>
<evidence type="ECO:0000259" key="7">
    <source>
        <dbReference type="Pfam" id="PF08281"/>
    </source>
</evidence>
<dbReference type="Gene3D" id="1.10.10.10">
    <property type="entry name" value="Winged helix-like DNA-binding domain superfamily/Winged helix DNA-binding domain"/>
    <property type="match status" value="1"/>
</dbReference>
<dbReference type="InterPro" id="IPR039425">
    <property type="entry name" value="RNA_pol_sigma-70-like"/>
</dbReference>
<dbReference type="Proteomes" id="UP001595805">
    <property type="component" value="Unassembled WGS sequence"/>
</dbReference>
<dbReference type="SUPFAM" id="SSF88659">
    <property type="entry name" value="Sigma3 and sigma4 domains of RNA polymerase sigma factors"/>
    <property type="match status" value="1"/>
</dbReference>
<sequence>MNSFFEAYIWPEKGKLYRLVYFWVKDRALAEDLLQNVFEKSFQREEELKKHPNLGGWLMKSLKNEALMHFRQVKRLDSIENLDEIIQVSDESENKDDQVNHVMKLMASLPTKQQEIFQLREVEGLTYEEIANYLDLSQDQVKVNLHRARKSIRERILGSKA</sequence>
<dbReference type="InterPro" id="IPR014284">
    <property type="entry name" value="RNA_pol_sigma-70_dom"/>
</dbReference>
<feature type="domain" description="RNA polymerase sigma-70 region 2" evidence="6">
    <location>
        <begin position="14"/>
        <end position="75"/>
    </location>
</feature>
<keyword evidence="3" id="KW-0731">Sigma factor</keyword>
<protein>
    <submittedName>
        <fullName evidence="8">RNA polymerase sigma factor</fullName>
    </submittedName>
</protein>
<evidence type="ECO:0000256" key="4">
    <source>
        <dbReference type="ARBA" id="ARBA00023125"/>
    </source>
</evidence>
<comment type="similarity">
    <text evidence="1">Belongs to the sigma-70 factor family. ECF subfamily.</text>
</comment>
<evidence type="ECO:0000256" key="3">
    <source>
        <dbReference type="ARBA" id="ARBA00023082"/>
    </source>
</evidence>
<evidence type="ECO:0000313" key="9">
    <source>
        <dbReference type="Proteomes" id="UP001595805"/>
    </source>
</evidence>
<keyword evidence="2" id="KW-0805">Transcription regulation</keyword>
<keyword evidence="9" id="KW-1185">Reference proteome</keyword>
<gene>
    <name evidence="8" type="ORF">ACFOSV_02375</name>
</gene>
<feature type="domain" description="RNA polymerase sigma factor 70 region 4 type 2" evidence="7">
    <location>
        <begin position="102"/>
        <end position="151"/>
    </location>
</feature>
<dbReference type="InterPro" id="IPR013249">
    <property type="entry name" value="RNA_pol_sigma70_r4_t2"/>
</dbReference>
<dbReference type="InterPro" id="IPR013324">
    <property type="entry name" value="RNA_pol_sigma_r3/r4-like"/>
</dbReference>
<name>A0ABV8APW3_9BACT</name>
<reference evidence="9" key="1">
    <citation type="journal article" date="2019" name="Int. J. Syst. Evol. Microbiol.">
        <title>The Global Catalogue of Microorganisms (GCM) 10K type strain sequencing project: providing services to taxonomists for standard genome sequencing and annotation.</title>
        <authorList>
            <consortium name="The Broad Institute Genomics Platform"/>
            <consortium name="The Broad Institute Genome Sequencing Center for Infectious Disease"/>
            <person name="Wu L."/>
            <person name="Ma J."/>
        </authorList>
    </citation>
    <scope>NUCLEOTIDE SEQUENCE [LARGE SCALE GENOMIC DNA]</scope>
    <source>
        <strain evidence="9">CCUG 60523</strain>
    </source>
</reference>
<dbReference type="RefSeq" id="WP_377903013.1">
    <property type="nucleotide sequence ID" value="NZ_JBHRZS010000003.1"/>
</dbReference>
<dbReference type="NCBIfam" id="TIGR02937">
    <property type="entry name" value="sigma70-ECF"/>
    <property type="match status" value="1"/>
</dbReference>
<dbReference type="CDD" id="cd06171">
    <property type="entry name" value="Sigma70_r4"/>
    <property type="match status" value="1"/>
</dbReference>
<evidence type="ECO:0000259" key="6">
    <source>
        <dbReference type="Pfam" id="PF04542"/>
    </source>
</evidence>
<evidence type="ECO:0000256" key="1">
    <source>
        <dbReference type="ARBA" id="ARBA00010641"/>
    </source>
</evidence>
<evidence type="ECO:0000313" key="8">
    <source>
        <dbReference type="EMBL" id="MFC3879000.1"/>
    </source>
</evidence>
<organism evidence="8 9">
    <name type="scientific">Algoriphagus namhaensis</name>
    <dbReference type="NCBI Taxonomy" id="915353"/>
    <lineage>
        <taxon>Bacteria</taxon>
        <taxon>Pseudomonadati</taxon>
        <taxon>Bacteroidota</taxon>
        <taxon>Cytophagia</taxon>
        <taxon>Cytophagales</taxon>
        <taxon>Cyclobacteriaceae</taxon>
        <taxon>Algoriphagus</taxon>
    </lineage>
</organism>
<dbReference type="Pfam" id="PF08281">
    <property type="entry name" value="Sigma70_r4_2"/>
    <property type="match status" value="1"/>
</dbReference>
<comment type="caution">
    <text evidence="8">The sequence shown here is derived from an EMBL/GenBank/DDBJ whole genome shotgun (WGS) entry which is preliminary data.</text>
</comment>
<dbReference type="Pfam" id="PF04542">
    <property type="entry name" value="Sigma70_r2"/>
    <property type="match status" value="1"/>
</dbReference>
<keyword evidence="5" id="KW-0804">Transcription</keyword>
<dbReference type="Gene3D" id="1.10.1740.10">
    <property type="match status" value="1"/>
</dbReference>
<dbReference type="EMBL" id="JBHRZS010000003">
    <property type="protein sequence ID" value="MFC3879000.1"/>
    <property type="molecule type" value="Genomic_DNA"/>
</dbReference>
<dbReference type="PANTHER" id="PTHR43133">
    <property type="entry name" value="RNA POLYMERASE ECF-TYPE SIGMA FACTO"/>
    <property type="match status" value="1"/>
</dbReference>
<dbReference type="PANTHER" id="PTHR43133:SF8">
    <property type="entry name" value="RNA POLYMERASE SIGMA FACTOR HI_1459-RELATED"/>
    <property type="match status" value="1"/>
</dbReference>
<accession>A0ABV8APW3</accession>
<proteinExistence type="inferred from homology"/>
<dbReference type="InterPro" id="IPR036388">
    <property type="entry name" value="WH-like_DNA-bd_sf"/>
</dbReference>
<evidence type="ECO:0000256" key="5">
    <source>
        <dbReference type="ARBA" id="ARBA00023163"/>
    </source>
</evidence>
<evidence type="ECO:0000256" key="2">
    <source>
        <dbReference type="ARBA" id="ARBA00023015"/>
    </source>
</evidence>
<dbReference type="InterPro" id="IPR013325">
    <property type="entry name" value="RNA_pol_sigma_r2"/>
</dbReference>
<dbReference type="SUPFAM" id="SSF88946">
    <property type="entry name" value="Sigma2 domain of RNA polymerase sigma factors"/>
    <property type="match status" value="1"/>
</dbReference>
<keyword evidence="4" id="KW-0238">DNA-binding</keyword>